<sequence length="106" mass="11641">MITHEESTRIIKGGKILVLVTIPGTGKCKPCDVCHKNEGILGITYDLDKTTTVFCKDGSVYSNSYPDLKVYNVCKDCAPPGFYEKYYDSGGEIQKSVRFNSDFGGA</sequence>
<evidence type="ECO:0000313" key="1">
    <source>
        <dbReference type="EMBL" id="OGZ66331.1"/>
    </source>
</evidence>
<organism evidence="1 2">
    <name type="scientific">Candidatus Staskawiczbacteria bacterium RIFCSPHIGHO2_01_FULL_41_41</name>
    <dbReference type="NCBI Taxonomy" id="1802203"/>
    <lineage>
        <taxon>Bacteria</taxon>
        <taxon>Candidatus Staskawicziibacteriota</taxon>
    </lineage>
</organism>
<name>A0A1G2HVS2_9BACT</name>
<gene>
    <name evidence="1" type="ORF">A2822_04700</name>
</gene>
<reference evidence="1 2" key="1">
    <citation type="journal article" date="2016" name="Nat. Commun.">
        <title>Thousands of microbial genomes shed light on interconnected biogeochemical processes in an aquifer system.</title>
        <authorList>
            <person name="Anantharaman K."/>
            <person name="Brown C.T."/>
            <person name="Hug L.A."/>
            <person name="Sharon I."/>
            <person name="Castelle C.J."/>
            <person name="Probst A.J."/>
            <person name="Thomas B.C."/>
            <person name="Singh A."/>
            <person name="Wilkins M.J."/>
            <person name="Karaoz U."/>
            <person name="Brodie E.L."/>
            <person name="Williams K.H."/>
            <person name="Hubbard S.S."/>
            <person name="Banfield J.F."/>
        </authorList>
    </citation>
    <scope>NUCLEOTIDE SEQUENCE [LARGE SCALE GENOMIC DNA]</scope>
</reference>
<protein>
    <submittedName>
        <fullName evidence="1">Uncharacterized protein</fullName>
    </submittedName>
</protein>
<dbReference type="AlphaFoldDB" id="A0A1G2HVS2"/>
<accession>A0A1G2HVS2</accession>
<comment type="caution">
    <text evidence="1">The sequence shown here is derived from an EMBL/GenBank/DDBJ whole genome shotgun (WGS) entry which is preliminary data.</text>
</comment>
<proteinExistence type="predicted"/>
<dbReference type="Proteomes" id="UP000178774">
    <property type="component" value="Unassembled WGS sequence"/>
</dbReference>
<dbReference type="EMBL" id="MHOP01000006">
    <property type="protein sequence ID" value="OGZ66331.1"/>
    <property type="molecule type" value="Genomic_DNA"/>
</dbReference>
<evidence type="ECO:0000313" key="2">
    <source>
        <dbReference type="Proteomes" id="UP000178774"/>
    </source>
</evidence>